<dbReference type="GeneID" id="30996409"/>
<gene>
    <name evidence="1" type="ORF">HYPBUDRAFT_154027</name>
</gene>
<dbReference type="STRING" id="984485.A0A1E4RD23"/>
<reference evidence="2" key="1">
    <citation type="submission" date="2016-05" db="EMBL/GenBank/DDBJ databases">
        <title>Comparative genomics of biotechnologically important yeasts.</title>
        <authorList>
            <consortium name="DOE Joint Genome Institute"/>
            <person name="Riley R."/>
            <person name="Haridas S."/>
            <person name="Wolfe K.H."/>
            <person name="Lopes M.R."/>
            <person name="Hittinger C.T."/>
            <person name="Goker M."/>
            <person name="Salamov A."/>
            <person name="Wisecaver J."/>
            <person name="Long T.M."/>
            <person name="Aerts A.L."/>
            <person name="Barry K."/>
            <person name="Choi C."/>
            <person name="Clum A."/>
            <person name="Coughlan A.Y."/>
            <person name="Deshpande S."/>
            <person name="Douglass A.P."/>
            <person name="Hanson S.J."/>
            <person name="Klenk H.-P."/>
            <person name="Labutti K."/>
            <person name="Lapidus A."/>
            <person name="Lindquist E."/>
            <person name="Lipzen A."/>
            <person name="Meier-Kolthoff J.P."/>
            <person name="Ohm R.A."/>
            <person name="Otillar R.P."/>
            <person name="Pangilinan J."/>
            <person name="Peng Y."/>
            <person name="Rokas A."/>
            <person name="Rosa C.A."/>
            <person name="Scheuner C."/>
            <person name="Sibirny A.A."/>
            <person name="Slot J.C."/>
            <person name="Stielow J.B."/>
            <person name="Sun H."/>
            <person name="Kurtzman C.P."/>
            <person name="Blackwell M."/>
            <person name="Grigoriev I.V."/>
            <person name="Jeffries T.W."/>
        </authorList>
    </citation>
    <scope>NUCLEOTIDE SEQUENCE [LARGE SCALE GENOMIC DNA]</scope>
    <source>
        <strain evidence="2">NRRL Y-1933</strain>
    </source>
</reference>
<dbReference type="RefSeq" id="XP_020074236.1">
    <property type="nucleotide sequence ID" value="XM_020221860.1"/>
</dbReference>
<dbReference type="EMBL" id="KV454545">
    <property type="protein sequence ID" value="ODV65169.1"/>
    <property type="molecule type" value="Genomic_DNA"/>
</dbReference>
<organism evidence="1 2">
    <name type="scientific">Hyphopichia burtonii NRRL Y-1933</name>
    <dbReference type="NCBI Taxonomy" id="984485"/>
    <lineage>
        <taxon>Eukaryota</taxon>
        <taxon>Fungi</taxon>
        <taxon>Dikarya</taxon>
        <taxon>Ascomycota</taxon>
        <taxon>Saccharomycotina</taxon>
        <taxon>Pichiomycetes</taxon>
        <taxon>Debaryomycetaceae</taxon>
        <taxon>Hyphopichia</taxon>
    </lineage>
</organism>
<name>A0A1E4RD23_9ASCO</name>
<sequence>MVTYGYIQRDMKIVQLGPLLDDIMLYILCKRQPTIQFTILFLFDINGALLPYVLSVLNWVASGELRTDVFGSNSGLSDVFGRILRLKVLWQTFVCHTIGQLWWFVNDVIFDTIHSPTTDCVNKLHEKYTKTNTFNYMFSHTFDLLQILCLPPWYWVLFYRLEISRPDPGLNERYPVTYSSVDYSKLFDQDTLNAPTQN</sequence>
<dbReference type="Proteomes" id="UP000095085">
    <property type="component" value="Unassembled WGS sequence"/>
</dbReference>
<evidence type="ECO:0000313" key="1">
    <source>
        <dbReference type="EMBL" id="ODV65169.1"/>
    </source>
</evidence>
<dbReference type="OrthoDB" id="1716531at2759"/>
<proteinExistence type="predicted"/>
<protein>
    <submittedName>
        <fullName evidence="1">Uncharacterized protein</fullName>
    </submittedName>
</protein>
<accession>A0A1E4RD23</accession>
<keyword evidence="2" id="KW-1185">Reference proteome</keyword>
<dbReference type="AlphaFoldDB" id="A0A1E4RD23"/>
<evidence type="ECO:0000313" key="2">
    <source>
        <dbReference type="Proteomes" id="UP000095085"/>
    </source>
</evidence>